<evidence type="ECO:0000259" key="1">
    <source>
        <dbReference type="Pfam" id="PF00535"/>
    </source>
</evidence>
<dbReference type="PANTHER" id="PTHR22916">
    <property type="entry name" value="GLYCOSYLTRANSFERASE"/>
    <property type="match status" value="1"/>
</dbReference>
<comment type="caution">
    <text evidence="2">The sequence shown here is derived from an EMBL/GenBank/DDBJ whole genome shotgun (WGS) entry which is preliminary data.</text>
</comment>
<accession>A0A1G2AS07</accession>
<dbReference type="Pfam" id="PF00535">
    <property type="entry name" value="Glycos_transf_2"/>
    <property type="match status" value="1"/>
</dbReference>
<dbReference type="CDD" id="cd06433">
    <property type="entry name" value="GT_2_WfgS_like"/>
    <property type="match status" value="1"/>
</dbReference>
<dbReference type="PANTHER" id="PTHR22916:SF65">
    <property type="entry name" value="SLR1065 PROTEIN"/>
    <property type="match status" value="1"/>
</dbReference>
<dbReference type="SUPFAM" id="SSF53448">
    <property type="entry name" value="Nucleotide-diphospho-sugar transferases"/>
    <property type="match status" value="1"/>
</dbReference>
<reference evidence="2 3" key="1">
    <citation type="journal article" date="2016" name="Nat. Commun.">
        <title>Thousands of microbial genomes shed light on interconnected biogeochemical processes in an aquifer system.</title>
        <authorList>
            <person name="Anantharaman K."/>
            <person name="Brown C.T."/>
            <person name="Hug L.A."/>
            <person name="Sharon I."/>
            <person name="Castelle C.J."/>
            <person name="Probst A.J."/>
            <person name="Thomas B.C."/>
            <person name="Singh A."/>
            <person name="Wilkins M.J."/>
            <person name="Karaoz U."/>
            <person name="Brodie E.L."/>
            <person name="Williams K.H."/>
            <person name="Hubbard S.S."/>
            <person name="Banfield J.F."/>
        </authorList>
    </citation>
    <scope>NUCLEOTIDE SEQUENCE [LARGE SCALE GENOMIC DNA]</scope>
</reference>
<organism evidence="2 3">
    <name type="scientific">Candidatus Kerfeldbacteria bacterium RIFCSPHIGHO2_02_FULL_42_14</name>
    <dbReference type="NCBI Taxonomy" id="1798540"/>
    <lineage>
        <taxon>Bacteria</taxon>
        <taxon>Candidatus Kerfeldiibacteriota</taxon>
    </lineage>
</organism>
<sequence>MKISIITPCRNQEQFIRATILSIADNIGNLEVEHIIVDGQSSDTTLNSIKELAERYPHIRYLSEPDNGQTNAINKGLKMATGDILGFLNADDVYEPGALQKIHQFFIENPGKQWAYGKCKIINEKGEEIQKPITFYKNILMSHYRLWTLLITDYICQPACFWRRSAMNEVGWFDESQHLVMDYEYWLRLGKKYAPGFLSVTLARFRIHRTSKSSTQFHKQFQEETLVAQKYTQNPLLHFLHKLHAGLVIALYSIIKR</sequence>
<dbReference type="AlphaFoldDB" id="A0A1G2AS07"/>
<dbReference type="InterPro" id="IPR001173">
    <property type="entry name" value="Glyco_trans_2-like"/>
</dbReference>
<dbReference type="Gene3D" id="3.90.550.10">
    <property type="entry name" value="Spore Coat Polysaccharide Biosynthesis Protein SpsA, Chain A"/>
    <property type="match status" value="1"/>
</dbReference>
<evidence type="ECO:0000313" key="3">
    <source>
        <dbReference type="Proteomes" id="UP000177165"/>
    </source>
</evidence>
<feature type="domain" description="Glycosyltransferase 2-like" evidence="1">
    <location>
        <begin position="4"/>
        <end position="169"/>
    </location>
</feature>
<dbReference type="Proteomes" id="UP000177165">
    <property type="component" value="Unassembled WGS sequence"/>
</dbReference>
<evidence type="ECO:0000313" key="2">
    <source>
        <dbReference type="EMBL" id="OGY79309.1"/>
    </source>
</evidence>
<dbReference type="InterPro" id="IPR029044">
    <property type="entry name" value="Nucleotide-diphossugar_trans"/>
</dbReference>
<name>A0A1G2AS07_9BACT</name>
<dbReference type="EMBL" id="MHKB01000009">
    <property type="protein sequence ID" value="OGY79309.1"/>
    <property type="molecule type" value="Genomic_DNA"/>
</dbReference>
<proteinExistence type="predicted"/>
<protein>
    <recommendedName>
        <fullName evidence="1">Glycosyltransferase 2-like domain-containing protein</fullName>
    </recommendedName>
</protein>
<gene>
    <name evidence="2" type="ORF">A3B74_00470</name>
</gene>
<dbReference type="STRING" id="1798540.A3B74_00470"/>